<dbReference type="EMBL" id="JAFBXF010000010">
    <property type="protein sequence ID" value="MBM2418289.1"/>
    <property type="molecule type" value="Genomic_DNA"/>
</dbReference>
<dbReference type="InterPro" id="IPR025915">
    <property type="entry name" value="Phage_gp49_66"/>
</dbReference>
<comment type="caution">
    <text evidence="1">The sequence shown here is derived from an EMBL/GenBank/DDBJ whole genome shotgun (WGS) entry which is preliminary data.</text>
</comment>
<reference evidence="1 4" key="1">
    <citation type="submission" date="2021-01" db="EMBL/GenBank/DDBJ databases">
        <title>Diatom-associated Roseobacters Show Island Model of Population Structure.</title>
        <authorList>
            <person name="Qu L."/>
            <person name="Feng X."/>
            <person name="Chen Y."/>
            <person name="Li L."/>
            <person name="Wang X."/>
            <person name="Hu Z."/>
            <person name="Wang H."/>
            <person name="Luo H."/>
        </authorList>
    </citation>
    <scope>NUCLEOTIDE SEQUENCE</scope>
    <source>
        <strain evidence="2 4">CC28-63</strain>
        <strain evidence="1">CC28-69</strain>
    </source>
</reference>
<evidence type="ECO:0000313" key="2">
    <source>
        <dbReference type="EMBL" id="MBM2418289.1"/>
    </source>
</evidence>
<dbReference type="AlphaFoldDB" id="A0A9Q2RYA0"/>
<dbReference type="Proteomes" id="UP000809440">
    <property type="component" value="Unassembled WGS sequence"/>
</dbReference>
<protein>
    <submittedName>
        <fullName evidence="1">Uncharacterized protein</fullName>
    </submittedName>
</protein>
<organism evidence="1 3">
    <name type="scientific">Marivita cryptomonadis</name>
    <dbReference type="NCBI Taxonomy" id="505252"/>
    <lineage>
        <taxon>Bacteria</taxon>
        <taxon>Pseudomonadati</taxon>
        <taxon>Pseudomonadota</taxon>
        <taxon>Alphaproteobacteria</taxon>
        <taxon>Rhodobacterales</taxon>
        <taxon>Roseobacteraceae</taxon>
        <taxon>Marivita</taxon>
    </lineage>
</organism>
<sequence length="86" mass="9641">MSRDIERHPRLTQADIDALVQTVSYHRDQTLTVAIVHLTNGAVVTGESNVIHPINYDREIGAKIAFDNAKAKIWQLEGYAIKTRGK</sequence>
<accession>A0A9Q2RYA0</accession>
<dbReference type="EMBL" id="JAFBXE010000010">
    <property type="protein sequence ID" value="MBM2413620.1"/>
    <property type="molecule type" value="Genomic_DNA"/>
</dbReference>
<keyword evidence="4" id="KW-1185">Reference proteome</keyword>
<evidence type="ECO:0000313" key="3">
    <source>
        <dbReference type="Proteomes" id="UP000755667"/>
    </source>
</evidence>
<proteinExistence type="predicted"/>
<dbReference type="RefSeq" id="WP_138487946.1">
    <property type="nucleotide sequence ID" value="NZ_JAFBWU010000010.1"/>
</dbReference>
<evidence type="ECO:0000313" key="1">
    <source>
        <dbReference type="EMBL" id="MBM2413620.1"/>
    </source>
</evidence>
<evidence type="ECO:0000313" key="4">
    <source>
        <dbReference type="Proteomes" id="UP000809440"/>
    </source>
</evidence>
<dbReference type="Pfam" id="PF13876">
    <property type="entry name" value="Phage_gp49_66"/>
    <property type="match status" value="1"/>
</dbReference>
<name>A0A9Q2RYA0_9RHOB</name>
<gene>
    <name evidence="1" type="ORF">JQX41_14990</name>
    <name evidence="2" type="ORF">JQX48_15000</name>
</gene>
<dbReference type="Proteomes" id="UP000755667">
    <property type="component" value="Unassembled WGS sequence"/>
</dbReference>